<dbReference type="InterPro" id="IPR036425">
    <property type="entry name" value="MoaB/Mog-like_dom_sf"/>
</dbReference>
<dbReference type="GO" id="GO:0006777">
    <property type="term" value="P:Mo-molybdopterin cofactor biosynthetic process"/>
    <property type="evidence" value="ECO:0007669"/>
    <property type="project" value="UniProtKB-UniRule"/>
</dbReference>
<dbReference type="Gene3D" id="2.40.340.10">
    <property type="entry name" value="MoeA, C-terminal, domain IV"/>
    <property type="match status" value="1"/>
</dbReference>
<dbReference type="Proteomes" id="UP000565441">
    <property type="component" value="Unassembled WGS sequence"/>
</dbReference>
<keyword evidence="5" id="KW-0808">Transferase</keyword>
<dbReference type="OrthoDB" id="4349954at2759"/>
<gene>
    <name evidence="8" type="ORF">D9615_000748</name>
</gene>
<comment type="similarity">
    <text evidence="3">In the C-terminal section; belongs to the MoeA family.</text>
</comment>
<feature type="domain" description="MoaB/Mog" evidence="7">
    <location>
        <begin position="426"/>
        <end position="575"/>
    </location>
</feature>
<dbReference type="InterPro" id="IPR005111">
    <property type="entry name" value="MoeA_C_domain_IV"/>
</dbReference>
<dbReference type="EMBL" id="JAACJP010000001">
    <property type="protein sequence ID" value="KAF5388108.1"/>
    <property type="molecule type" value="Genomic_DNA"/>
</dbReference>
<dbReference type="Gene3D" id="3.40.980.10">
    <property type="entry name" value="MoaB/Mog-like domain"/>
    <property type="match status" value="2"/>
</dbReference>
<comment type="cofactor">
    <cofactor evidence="5">
        <name>Mg(2+)</name>
        <dbReference type="ChEBI" id="CHEBI:18420"/>
    </cofactor>
</comment>
<keyword evidence="9" id="KW-1185">Reference proteome</keyword>
<evidence type="ECO:0000256" key="1">
    <source>
        <dbReference type="ARBA" id="ARBA00005046"/>
    </source>
</evidence>
<keyword evidence="5" id="KW-0479">Metal-binding</keyword>
<dbReference type="SMART" id="SM00852">
    <property type="entry name" value="MoCF_biosynth"/>
    <property type="match status" value="2"/>
</dbReference>
<accession>A0A8H5HRC3</accession>
<evidence type="ECO:0000256" key="5">
    <source>
        <dbReference type="RuleBase" id="RU365090"/>
    </source>
</evidence>
<keyword evidence="5" id="KW-0460">Magnesium</keyword>
<comment type="function">
    <text evidence="5">Catalyzes two steps in the biosynthesis of the molybdenum cofactor. In the first step, molybdopterin is adenylated. Subsequently, molybdate is inserted into adenylated molybdopterin and AMP is released.</text>
</comment>
<feature type="domain" description="MoaB/Mog" evidence="7">
    <location>
        <begin position="25"/>
        <end position="172"/>
    </location>
</feature>
<dbReference type="InterPro" id="IPR036135">
    <property type="entry name" value="MoeA_linker/N_sf"/>
</dbReference>
<evidence type="ECO:0000313" key="8">
    <source>
        <dbReference type="EMBL" id="KAF5388108.1"/>
    </source>
</evidence>
<dbReference type="PANTHER" id="PTHR10192:SF5">
    <property type="entry name" value="GEPHYRIN"/>
    <property type="match status" value="1"/>
</dbReference>
<protein>
    <recommendedName>
        <fullName evidence="7">MoaB/Mog domain-containing protein</fullName>
    </recommendedName>
</protein>
<keyword evidence="5" id="KW-0500">Molybdenum</keyword>
<evidence type="ECO:0000256" key="2">
    <source>
        <dbReference type="ARBA" id="ARBA00007589"/>
    </source>
</evidence>
<evidence type="ECO:0000256" key="3">
    <source>
        <dbReference type="ARBA" id="ARBA00008339"/>
    </source>
</evidence>
<dbReference type="GO" id="GO:0046872">
    <property type="term" value="F:metal ion binding"/>
    <property type="evidence" value="ECO:0007669"/>
    <property type="project" value="UniProtKB-UniRule"/>
</dbReference>
<dbReference type="CDD" id="cd00886">
    <property type="entry name" value="MogA_MoaB"/>
    <property type="match status" value="1"/>
</dbReference>
<keyword evidence="4 5" id="KW-0501">Molybdenum cofactor biosynthesis</keyword>
<dbReference type="NCBIfam" id="TIGR00177">
    <property type="entry name" value="molyb_syn"/>
    <property type="match status" value="2"/>
</dbReference>
<dbReference type="UniPathway" id="UPA00344"/>
<dbReference type="SUPFAM" id="SSF63882">
    <property type="entry name" value="MoeA N-terminal region -like"/>
    <property type="match status" value="1"/>
</dbReference>
<evidence type="ECO:0000256" key="6">
    <source>
        <dbReference type="SAM" id="MobiDB-lite"/>
    </source>
</evidence>
<dbReference type="Pfam" id="PF03454">
    <property type="entry name" value="MoeA_C"/>
    <property type="match status" value="1"/>
</dbReference>
<sequence length="670" mass="71642">MVSRNASRFPTRSPTCSNMTTIGVALLTVSDQASIDADADKSGPTIQAILKEQGGKFTCHEHLIVPDDISQIQDVVKKWAQQDDIHWIITAGGTGFGVRDHTPEAIKPLLEREASGLLHLLLSTSLKYTPLAALSRPVAGTIGKTLVVTLPGSVKAVKENLQALFNGGLVEHAIDLIRGGTGQRVHAELAKSSGEIPRPSGSPHHHHHHGHDHHIPQPRSILSHDPSAPVSARNRHSPYPLISLQEAMSYVEKNVVRLETQTHLVDHGLKGHILASDVYAPQDAPLTSTTSVDGYALRSTDPPGIYKVLTSQTHALSNEIPSGSVYRINTGGPLPAGADTIIMVEDTRLVSMHDNAESPLNGEEKEIETLAQVPVGDNVRAAGSDVRKGDLVLQKGEMIRSSGGEVGTLAFVGRKEVEVYKKPVVALLSTGNEIVDLQSPKPLSDDGWGGIFDTNRPSLRAALEGMGYEVFDLGVVPDDVDAHVAAIQRGLEAADLLLTTGGTSMGPTDLLKPVIERHFNGTIHFGRVTIKPGKPTTFATIPFKNGVSKPMFALPGNPASALVTFHVFVIPALRLLGGWPKHSVQLPRVRVKLQTEMYLDARTEFHRVLVKTGPEGLQAFSTGGQRSSRVASLSGANGFVVLPPKTPESPAKLEAGTDVDAVIIGELYSL</sequence>
<dbReference type="GO" id="GO:0005524">
    <property type="term" value="F:ATP binding"/>
    <property type="evidence" value="ECO:0007669"/>
    <property type="project" value="UniProtKB-UniRule"/>
</dbReference>
<dbReference type="InterPro" id="IPR008284">
    <property type="entry name" value="MoCF_biosynth_CS"/>
</dbReference>
<dbReference type="AlphaFoldDB" id="A0A8H5HRC3"/>
<dbReference type="GO" id="GO:0061599">
    <property type="term" value="F:molybdopterin molybdotransferase activity"/>
    <property type="evidence" value="ECO:0007669"/>
    <property type="project" value="UniProtKB-UniRule"/>
</dbReference>
<dbReference type="Pfam" id="PF00994">
    <property type="entry name" value="MoCF_biosynth"/>
    <property type="match status" value="2"/>
</dbReference>
<evidence type="ECO:0000313" key="9">
    <source>
        <dbReference type="Proteomes" id="UP000565441"/>
    </source>
</evidence>
<comment type="catalytic activity">
    <reaction evidence="5">
        <text>adenylyl-molybdopterin + molybdate = Mo-molybdopterin + AMP + H(+)</text>
        <dbReference type="Rhea" id="RHEA:35047"/>
        <dbReference type="ChEBI" id="CHEBI:15378"/>
        <dbReference type="ChEBI" id="CHEBI:36264"/>
        <dbReference type="ChEBI" id="CHEBI:62727"/>
        <dbReference type="ChEBI" id="CHEBI:71302"/>
        <dbReference type="ChEBI" id="CHEBI:456215"/>
    </reaction>
</comment>
<dbReference type="SUPFAM" id="SSF53218">
    <property type="entry name" value="Molybdenum cofactor biosynthesis proteins"/>
    <property type="match status" value="2"/>
</dbReference>
<name>A0A8H5HRC3_9AGAR</name>
<comment type="catalytic activity">
    <reaction evidence="5">
        <text>molybdopterin + ATP + H(+) = adenylyl-molybdopterin + diphosphate</text>
        <dbReference type="Rhea" id="RHEA:31331"/>
        <dbReference type="ChEBI" id="CHEBI:15378"/>
        <dbReference type="ChEBI" id="CHEBI:30616"/>
        <dbReference type="ChEBI" id="CHEBI:33019"/>
        <dbReference type="ChEBI" id="CHEBI:58698"/>
        <dbReference type="ChEBI" id="CHEBI:62727"/>
    </reaction>
</comment>
<evidence type="ECO:0000256" key="4">
    <source>
        <dbReference type="ARBA" id="ARBA00023150"/>
    </source>
</evidence>
<dbReference type="PANTHER" id="PTHR10192">
    <property type="entry name" value="MOLYBDOPTERIN BIOSYNTHESIS PROTEIN"/>
    <property type="match status" value="1"/>
</dbReference>
<comment type="caution">
    <text evidence="8">The sequence shown here is derived from an EMBL/GenBank/DDBJ whole genome shotgun (WGS) entry which is preliminary data.</text>
</comment>
<dbReference type="FunFam" id="3.40.980.10:FF:000001">
    <property type="entry name" value="Molybdopterin molybdenumtransferase"/>
    <property type="match status" value="1"/>
</dbReference>
<dbReference type="InterPro" id="IPR038987">
    <property type="entry name" value="MoeA-like"/>
</dbReference>
<dbReference type="InterPro" id="IPR036688">
    <property type="entry name" value="MoeA_C_domain_IV_sf"/>
</dbReference>
<feature type="region of interest" description="Disordered" evidence="6">
    <location>
        <begin position="188"/>
        <end position="235"/>
    </location>
</feature>
<dbReference type="InterPro" id="IPR001453">
    <property type="entry name" value="MoaB/Mog_dom"/>
</dbReference>
<proteinExistence type="inferred from homology"/>
<dbReference type="GO" id="GO:0005829">
    <property type="term" value="C:cytosol"/>
    <property type="evidence" value="ECO:0007669"/>
    <property type="project" value="TreeGrafter"/>
</dbReference>
<comment type="pathway">
    <text evidence="1 5">Cofactor biosynthesis; molybdopterin biosynthesis.</text>
</comment>
<dbReference type="Gene3D" id="3.90.105.10">
    <property type="entry name" value="Molybdopterin biosynthesis moea protein, domain 2"/>
    <property type="match status" value="1"/>
</dbReference>
<dbReference type="Pfam" id="PF03453">
    <property type="entry name" value="MoeA_N"/>
    <property type="match status" value="1"/>
</dbReference>
<dbReference type="InterPro" id="IPR005110">
    <property type="entry name" value="MoeA_linker/N"/>
</dbReference>
<dbReference type="GO" id="GO:0061598">
    <property type="term" value="F:molybdopterin adenylyltransferase activity"/>
    <property type="evidence" value="ECO:0007669"/>
    <property type="project" value="UniProtKB-UniRule"/>
</dbReference>
<evidence type="ECO:0000259" key="7">
    <source>
        <dbReference type="SMART" id="SM00852"/>
    </source>
</evidence>
<comment type="similarity">
    <text evidence="2">In the N-terminal section; belongs to the MoaB/Mog family.</text>
</comment>
<dbReference type="PROSITE" id="PS01079">
    <property type="entry name" value="MOCF_BIOSYNTHESIS_2"/>
    <property type="match status" value="1"/>
</dbReference>
<feature type="compositionally biased region" description="Basic residues" evidence="6">
    <location>
        <begin position="203"/>
        <end position="212"/>
    </location>
</feature>
<dbReference type="Gene3D" id="2.170.190.11">
    <property type="entry name" value="Molybdopterin biosynthesis moea protein, domain 3"/>
    <property type="match status" value="1"/>
</dbReference>
<comment type="similarity">
    <text evidence="5">Belongs to the MoeA family.</text>
</comment>
<dbReference type="CDD" id="cd00887">
    <property type="entry name" value="MoeA"/>
    <property type="match status" value="1"/>
</dbReference>
<reference evidence="8 9" key="1">
    <citation type="journal article" date="2020" name="ISME J.">
        <title>Uncovering the hidden diversity of litter-decomposition mechanisms in mushroom-forming fungi.</title>
        <authorList>
            <person name="Floudas D."/>
            <person name="Bentzer J."/>
            <person name="Ahren D."/>
            <person name="Johansson T."/>
            <person name="Persson P."/>
            <person name="Tunlid A."/>
        </authorList>
    </citation>
    <scope>NUCLEOTIDE SEQUENCE [LARGE SCALE GENOMIC DNA]</scope>
    <source>
        <strain evidence="8 9">CBS 661.87</strain>
    </source>
</reference>
<organism evidence="8 9">
    <name type="scientific">Tricholomella constricta</name>
    <dbReference type="NCBI Taxonomy" id="117010"/>
    <lineage>
        <taxon>Eukaryota</taxon>
        <taxon>Fungi</taxon>
        <taxon>Dikarya</taxon>
        <taxon>Basidiomycota</taxon>
        <taxon>Agaricomycotina</taxon>
        <taxon>Agaricomycetes</taxon>
        <taxon>Agaricomycetidae</taxon>
        <taxon>Agaricales</taxon>
        <taxon>Tricholomatineae</taxon>
        <taxon>Lyophyllaceae</taxon>
        <taxon>Tricholomella</taxon>
    </lineage>
</organism>
<dbReference type="SUPFAM" id="SSF63867">
    <property type="entry name" value="MoeA C-terminal domain-like"/>
    <property type="match status" value="1"/>
</dbReference>